<evidence type="ECO:0000256" key="1">
    <source>
        <dbReference type="ARBA" id="ARBA00006964"/>
    </source>
</evidence>
<evidence type="ECO:0000313" key="7">
    <source>
        <dbReference type="Proteomes" id="UP000077384"/>
    </source>
</evidence>
<evidence type="ECO:0000313" key="6">
    <source>
        <dbReference type="EMBL" id="OBR89951.1"/>
    </source>
</evidence>
<dbReference type="EMBL" id="LITQ01000020">
    <property type="protein sequence ID" value="OAA92468.1"/>
    <property type="molecule type" value="Genomic_DNA"/>
</dbReference>
<keyword evidence="8" id="KW-1185">Reference proteome</keyword>
<dbReference type="Pfam" id="PF01784">
    <property type="entry name" value="DUF34_NIF3"/>
    <property type="match status" value="1"/>
</dbReference>
<feature type="binding site" evidence="4">
    <location>
        <position position="234"/>
    </location>
    <ligand>
        <name>a divalent metal cation</name>
        <dbReference type="ChEBI" id="CHEBI:60240"/>
        <label>1</label>
    </ligand>
</feature>
<evidence type="ECO:0000256" key="2">
    <source>
        <dbReference type="ARBA" id="ARBA00022112"/>
    </source>
</evidence>
<evidence type="ECO:0000313" key="8">
    <source>
        <dbReference type="Proteomes" id="UP000093694"/>
    </source>
</evidence>
<comment type="similarity">
    <text evidence="1">Belongs to the GTP cyclohydrolase I type 2/NIF3 family.</text>
</comment>
<proteinExistence type="inferred from homology"/>
<dbReference type="InterPro" id="IPR036069">
    <property type="entry name" value="DUF34/NIF3_sf"/>
</dbReference>
<dbReference type="GO" id="GO:0016787">
    <property type="term" value="F:hydrolase activity"/>
    <property type="evidence" value="ECO:0007669"/>
    <property type="project" value="UniProtKB-KW"/>
</dbReference>
<dbReference type="FunFam" id="3.40.1390.30:FF:000001">
    <property type="entry name" value="GTP cyclohydrolase 1 type 2"/>
    <property type="match status" value="1"/>
</dbReference>
<feature type="binding site" evidence="4">
    <location>
        <position position="230"/>
    </location>
    <ligand>
        <name>a divalent metal cation</name>
        <dbReference type="ChEBI" id="CHEBI:60240"/>
        <label>1</label>
    </ligand>
</feature>
<dbReference type="InterPro" id="IPR002678">
    <property type="entry name" value="DUF34/NIF3"/>
</dbReference>
<gene>
    <name evidence="6" type="ORF">CLCOS_42600</name>
    <name evidence="5" type="ORF">WX73_00947</name>
</gene>
<dbReference type="PANTHER" id="PTHR13799">
    <property type="entry name" value="NGG1 INTERACTING FACTOR 3"/>
    <property type="match status" value="1"/>
</dbReference>
<dbReference type="GO" id="GO:0046872">
    <property type="term" value="F:metal ion binding"/>
    <property type="evidence" value="ECO:0007669"/>
    <property type="project" value="UniProtKB-KW"/>
</dbReference>
<dbReference type="PATRIC" id="fig|1705578.3.peg.1337"/>
<feature type="binding site" evidence="4">
    <location>
        <position position="66"/>
    </location>
    <ligand>
        <name>a divalent metal cation</name>
        <dbReference type="ChEBI" id="CHEBI:60240"/>
        <label>1</label>
    </ligand>
</feature>
<dbReference type="Proteomes" id="UP000093694">
    <property type="component" value="Unassembled WGS sequence"/>
</dbReference>
<dbReference type="PANTHER" id="PTHR13799:SF14">
    <property type="entry name" value="GTP CYCLOHYDROLASE 1 TYPE 2 HOMOLOG"/>
    <property type="match status" value="1"/>
</dbReference>
<keyword evidence="5" id="KW-0378">Hydrolase</keyword>
<reference evidence="6 8" key="2">
    <citation type="journal article" date="2016" name="Front. Microbiol.">
        <title>Industrial Acetogenic Biocatalysts: A Comparative Metabolic and Genomic Analysis.</title>
        <authorList>
            <person name="Bengelsdorf F."/>
            <person name="Poehlein A."/>
            <person name="Sonja S."/>
            <person name="Erz C."/>
            <person name="Hummel T."/>
            <person name="Hoffmeister S."/>
            <person name="Daniel R."/>
            <person name="Durre P."/>
        </authorList>
    </citation>
    <scope>NUCLEOTIDE SEQUENCE [LARGE SCALE GENOMIC DNA]</scope>
    <source>
        <strain evidence="6 8">PTA-10522</strain>
    </source>
</reference>
<evidence type="ECO:0000256" key="4">
    <source>
        <dbReference type="PIRSR" id="PIRSR602678-1"/>
    </source>
</evidence>
<sequence>MYLKVQDIHDILEKRAPSILKESYDNVGLMVGDMKCEVGSILVALDCTLEVIEEALRNNCNLIFTHHPLLFKRPYTITTDTLIGKKIIELIRNNINVYSSHTNLDSVKGGINDIIMEKLGFTNYNVIEPSRIKNYGENDCGIGRIASLTEPMTLARFCNEVKKCLNISSVRYSGNELKIINKVALINGSGQDYFDAAKALGADCVITGDTTYHYVSDFQEQGIAVIDAGHFGTEWPAMEIIANFLRHEIKVRGFENTVILSKVNKSPYKYK</sequence>
<accession>A0A166SL08</accession>
<feature type="binding site" evidence="4">
    <location>
        <position position="105"/>
    </location>
    <ligand>
        <name>a divalent metal cation</name>
        <dbReference type="ChEBI" id="CHEBI:60240"/>
        <label>1</label>
    </ligand>
</feature>
<organism evidence="5 7">
    <name type="scientific">Clostridium coskatii</name>
    <dbReference type="NCBI Taxonomy" id="1705578"/>
    <lineage>
        <taxon>Bacteria</taxon>
        <taxon>Bacillati</taxon>
        <taxon>Bacillota</taxon>
        <taxon>Clostridia</taxon>
        <taxon>Eubacteriales</taxon>
        <taxon>Clostridiaceae</taxon>
        <taxon>Clostridium</taxon>
    </lineage>
</organism>
<protein>
    <recommendedName>
        <fullName evidence="2">GTP cyclohydrolase 1 type 2 homolog</fullName>
    </recommendedName>
</protein>
<keyword evidence="3 4" id="KW-0479">Metal-binding</keyword>
<dbReference type="Gene3D" id="3.40.1390.30">
    <property type="entry name" value="NIF3 (NGG1p interacting factor 3)-like"/>
    <property type="match status" value="2"/>
</dbReference>
<dbReference type="EMBL" id="LROR01000108">
    <property type="protein sequence ID" value="OBR89951.1"/>
    <property type="molecule type" value="Genomic_DNA"/>
</dbReference>
<dbReference type="NCBIfam" id="TIGR00486">
    <property type="entry name" value="YbgI_SA1388"/>
    <property type="match status" value="1"/>
</dbReference>
<comment type="caution">
    <text evidence="5">The sequence shown here is derived from an EMBL/GenBank/DDBJ whole genome shotgun (WGS) entry which is preliminary data.</text>
</comment>
<dbReference type="SUPFAM" id="SSF102705">
    <property type="entry name" value="NIF3 (NGG1p interacting factor 3)-like"/>
    <property type="match status" value="1"/>
</dbReference>
<dbReference type="Proteomes" id="UP000077384">
    <property type="component" value="Unassembled WGS sequence"/>
</dbReference>
<dbReference type="RefSeq" id="WP_063601553.1">
    <property type="nucleotide sequence ID" value="NZ_LITQ01000020.1"/>
</dbReference>
<evidence type="ECO:0000256" key="3">
    <source>
        <dbReference type="ARBA" id="ARBA00022723"/>
    </source>
</evidence>
<reference evidence="5 7" key="1">
    <citation type="journal article" date="2015" name="Biotechnol. Bioeng.">
        <title>Genome sequence and phenotypic characterization of Caulobacter segnis.</title>
        <authorList>
            <person name="Patel S."/>
            <person name="Fletcher B."/>
            <person name="Scott D.C."/>
            <person name="Ely B."/>
        </authorList>
    </citation>
    <scope>NUCLEOTIDE SEQUENCE [LARGE SCALE GENOMIC DNA]</scope>
    <source>
        <strain evidence="5 7">PS02</strain>
    </source>
</reference>
<name>A0A166SL08_9CLOT</name>
<dbReference type="AlphaFoldDB" id="A0A166SL08"/>
<feature type="binding site" evidence="4">
    <location>
        <position position="67"/>
    </location>
    <ligand>
        <name>a divalent metal cation</name>
        <dbReference type="ChEBI" id="CHEBI:60240"/>
        <label>1</label>
    </ligand>
</feature>
<evidence type="ECO:0000313" key="5">
    <source>
        <dbReference type="EMBL" id="OAA92468.1"/>
    </source>
</evidence>
<dbReference type="GO" id="GO:0005737">
    <property type="term" value="C:cytoplasm"/>
    <property type="evidence" value="ECO:0007669"/>
    <property type="project" value="TreeGrafter"/>
</dbReference>